<dbReference type="SUPFAM" id="SSF48024">
    <property type="entry name" value="N-terminal domain of DnaB helicase"/>
    <property type="match status" value="1"/>
</dbReference>
<accession>A0ABT0HZR2</accession>
<keyword evidence="1 12" id="KW-0240">DNA-directed RNA polymerase</keyword>
<keyword evidence="8 13" id="KW-0862">Zinc</keyword>
<feature type="domain" description="Toprim" evidence="14">
    <location>
        <begin position="257"/>
        <end position="338"/>
    </location>
</feature>
<evidence type="ECO:0000256" key="12">
    <source>
        <dbReference type="HAMAP-Rule" id="MF_00974"/>
    </source>
</evidence>
<evidence type="ECO:0000256" key="6">
    <source>
        <dbReference type="ARBA" id="ARBA00022723"/>
    </source>
</evidence>
<dbReference type="PANTHER" id="PTHR30313:SF2">
    <property type="entry name" value="DNA PRIMASE"/>
    <property type="match status" value="1"/>
</dbReference>
<dbReference type="Gene3D" id="3.90.580.10">
    <property type="entry name" value="Zinc finger, CHC2-type domain"/>
    <property type="match status" value="1"/>
</dbReference>
<dbReference type="RefSeq" id="WP_248601497.1">
    <property type="nucleotide sequence ID" value="NZ_JAJIAO010000001.1"/>
</dbReference>
<dbReference type="EMBL" id="JAJIAO010000001">
    <property type="protein sequence ID" value="MCK8624067.1"/>
    <property type="molecule type" value="Genomic_DNA"/>
</dbReference>
<dbReference type="Pfam" id="PF08275">
    <property type="entry name" value="DNAG_N"/>
    <property type="match status" value="1"/>
</dbReference>
<evidence type="ECO:0000256" key="5">
    <source>
        <dbReference type="ARBA" id="ARBA00022705"/>
    </source>
</evidence>
<organism evidence="15 16">
    <name type="scientific">Apilactobacillus xinyiensis</name>
    <dbReference type="NCBI Taxonomy" id="2841032"/>
    <lineage>
        <taxon>Bacteria</taxon>
        <taxon>Bacillati</taxon>
        <taxon>Bacillota</taxon>
        <taxon>Bacilli</taxon>
        <taxon>Lactobacillales</taxon>
        <taxon>Lactobacillaceae</taxon>
        <taxon>Apilactobacillus</taxon>
    </lineage>
</organism>
<keyword evidence="16" id="KW-1185">Reference proteome</keyword>
<dbReference type="InterPro" id="IPR030846">
    <property type="entry name" value="DnaG_bac"/>
</dbReference>
<evidence type="ECO:0000256" key="1">
    <source>
        <dbReference type="ARBA" id="ARBA00022478"/>
    </source>
</evidence>
<evidence type="ECO:0000313" key="15">
    <source>
        <dbReference type="EMBL" id="MCK8624067.1"/>
    </source>
</evidence>
<comment type="caution">
    <text evidence="15">The sequence shown here is derived from an EMBL/GenBank/DDBJ whole genome shotgun (WGS) entry which is preliminary data.</text>
</comment>
<keyword evidence="10 12" id="KW-0238">DNA-binding</keyword>
<evidence type="ECO:0000256" key="4">
    <source>
        <dbReference type="ARBA" id="ARBA00022695"/>
    </source>
</evidence>
<reference evidence="15 16" key="1">
    <citation type="submission" date="2021-11" db="EMBL/GenBank/DDBJ databases">
        <title>Comparative genomics of bee honey and flower isolates.</title>
        <authorList>
            <person name="Bechtner J.D."/>
            <person name="Gallus M.K."/>
            <person name="Ehrmann M."/>
        </authorList>
    </citation>
    <scope>NUCLEOTIDE SEQUENCE [LARGE SCALE GENOMIC DNA]</scope>
    <source>
        <strain evidence="15 16">M161</strain>
    </source>
</reference>
<keyword evidence="6 13" id="KW-0479">Metal-binding</keyword>
<evidence type="ECO:0000256" key="10">
    <source>
        <dbReference type="ARBA" id="ARBA00023125"/>
    </source>
</evidence>
<keyword evidence="4 12" id="KW-0548">Nucleotidyltransferase</keyword>
<keyword evidence="9" id="KW-0460">Magnesium</keyword>
<dbReference type="InterPro" id="IPR016136">
    <property type="entry name" value="DNA_helicase_N/primase_C"/>
</dbReference>
<dbReference type="Pfam" id="PF01807">
    <property type="entry name" value="Zn_ribbon_DnaG"/>
    <property type="match status" value="1"/>
</dbReference>
<evidence type="ECO:0000256" key="13">
    <source>
        <dbReference type="PIRNR" id="PIRNR002811"/>
    </source>
</evidence>
<evidence type="ECO:0000256" key="8">
    <source>
        <dbReference type="ARBA" id="ARBA00022833"/>
    </source>
</evidence>
<gene>
    <name evidence="12 15" type="primary">dnaG</name>
    <name evidence="15" type="ORF">LNP07_00825</name>
</gene>
<dbReference type="Gene3D" id="3.40.1360.10">
    <property type="match status" value="1"/>
</dbReference>
<dbReference type="InterPro" id="IPR037068">
    <property type="entry name" value="DNA_primase_core_N_sf"/>
</dbReference>
<dbReference type="SUPFAM" id="SSF56731">
    <property type="entry name" value="DNA primase core"/>
    <property type="match status" value="1"/>
</dbReference>
<dbReference type="SMART" id="SM00493">
    <property type="entry name" value="TOPRIM"/>
    <property type="match status" value="1"/>
</dbReference>
<comment type="caution">
    <text evidence="12">Lacks conserved residue(s) required for the propagation of feature annotation.</text>
</comment>
<keyword evidence="11 12" id="KW-0804">Transcription</keyword>
<comment type="cofactor">
    <cofactor evidence="13">
        <name>Zn(2+)</name>
        <dbReference type="ChEBI" id="CHEBI:29105"/>
    </cofactor>
    <text evidence="13">Binds 1 zinc ion per monomer.</text>
</comment>
<dbReference type="InterPro" id="IPR036185">
    <property type="entry name" value="DNA_heli_DnaB-like_N_sf"/>
</dbReference>
<dbReference type="SUPFAM" id="SSF57783">
    <property type="entry name" value="Zinc beta-ribbon"/>
    <property type="match status" value="1"/>
</dbReference>
<dbReference type="NCBIfam" id="TIGR01391">
    <property type="entry name" value="dnaG"/>
    <property type="match status" value="1"/>
</dbReference>
<keyword evidence="5 12" id="KW-0235">DNA replication</keyword>
<dbReference type="PIRSF" id="PIRSF002811">
    <property type="entry name" value="DnaG"/>
    <property type="match status" value="1"/>
</dbReference>
<dbReference type="InterPro" id="IPR036977">
    <property type="entry name" value="DNA_primase_Znf_CHC2"/>
</dbReference>
<comment type="similarity">
    <text evidence="12 13">Belongs to the DnaG primase family.</text>
</comment>
<evidence type="ECO:0000256" key="3">
    <source>
        <dbReference type="ARBA" id="ARBA00022679"/>
    </source>
</evidence>
<evidence type="ECO:0000256" key="2">
    <source>
        <dbReference type="ARBA" id="ARBA00022515"/>
    </source>
</evidence>
<dbReference type="Proteomes" id="UP001522905">
    <property type="component" value="Unassembled WGS sequence"/>
</dbReference>
<proteinExistence type="inferred from homology"/>
<dbReference type="Pfam" id="PF10410">
    <property type="entry name" value="DnaB_bind"/>
    <property type="match status" value="1"/>
</dbReference>
<dbReference type="InterPro" id="IPR002694">
    <property type="entry name" value="Znf_CHC2"/>
</dbReference>
<dbReference type="InterPro" id="IPR050219">
    <property type="entry name" value="DnaG_primase"/>
</dbReference>
<name>A0ABT0HZR2_9LACO</name>
<evidence type="ECO:0000256" key="7">
    <source>
        <dbReference type="ARBA" id="ARBA00022771"/>
    </source>
</evidence>
<dbReference type="Gene3D" id="1.10.860.10">
    <property type="entry name" value="DNAb Helicase, Chain A"/>
    <property type="match status" value="1"/>
</dbReference>
<dbReference type="InterPro" id="IPR019475">
    <property type="entry name" value="DNA_primase_DnaB-bd"/>
</dbReference>
<dbReference type="InterPro" id="IPR006295">
    <property type="entry name" value="DNA_primase_DnaG"/>
</dbReference>
<comment type="function">
    <text evidence="12 13">RNA polymerase that catalyzes the synthesis of short RNA molecules used as primers for DNA polymerase during DNA replication.</text>
</comment>
<dbReference type="PROSITE" id="PS50880">
    <property type="entry name" value="TOPRIM"/>
    <property type="match status" value="1"/>
</dbReference>
<dbReference type="InterPro" id="IPR013264">
    <property type="entry name" value="DNAG_N"/>
</dbReference>
<dbReference type="EC" id="2.7.7.101" evidence="12"/>
<dbReference type="InterPro" id="IPR034151">
    <property type="entry name" value="TOPRIM_DnaG_bac"/>
</dbReference>
<protein>
    <recommendedName>
        <fullName evidence="12 13">DNA primase</fullName>
        <ecNumber evidence="12">2.7.7.101</ecNumber>
    </recommendedName>
</protein>
<dbReference type="Gene3D" id="3.90.980.10">
    <property type="entry name" value="DNA primase, catalytic core, N-terminal domain"/>
    <property type="match status" value="1"/>
</dbReference>
<dbReference type="HAMAP" id="MF_00974">
    <property type="entry name" value="DNA_primase_DnaG"/>
    <property type="match status" value="1"/>
</dbReference>
<evidence type="ECO:0000256" key="9">
    <source>
        <dbReference type="ARBA" id="ARBA00022842"/>
    </source>
</evidence>
<comment type="subunit">
    <text evidence="12">Monomer. Interacts with DnaB.</text>
</comment>
<dbReference type="CDD" id="cd03364">
    <property type="entry name" value="TOPRIM_DnaG_primases"/>
    <property type="match status" value="1"/>
</dbReference>
<dbReference type="Pfam" id="PF13155">
    <property type="entry name" value="Toprim_2"/>
    <property type="match status" value="1"/>
</dbReference>
<evidence type="ECO:0000259" key="14">
    <source>
        <dbReference type="PROSITE" id="PS50880"/>
    </source>
</evidence>
<dbReference type="SMART" id="SM00400">
    <property type="entry name" value="ZnF_CHCC"/>
    <property type="match status" value="1"/>
</dbReference>
<sequence>MIPEEVIENVRNQTNILDVISSFVQLKKSGSNYFGLCPFQAEKTPSFSVSEDKQIFHCFSCGRGGNVFKFLMDLQGISFPDSVVKVADMQGIQLSDKYLENNNNHVNSPNRNLISLHEDAKKLYHHILINTEMGEQALEYLKNRGLSDDTIEHYQLGFAPQQKILEEFFKQKKISYDLLRKSGLFIEDADGNLKDRFFDRIMFPITDTNGSVVAFSGRVFDQNNQAKYLNSPETEIFNKRKVLFNFSNAKDEIRKQHSVILFEGFMDVISAFQSNVKNGIASMGTSLTKEQIYQIKRHTKNLYICYDGDIPGQNAIDRALKLLQGSQLDLGVIKMPKGIDPDEYRKQYGEDKFFNYVDSAKESPVSFEMQYLKLNRNLDNEKDLTSYISDVLKVVAKMSKPIEREIYLNQLTEQFNIDKNILIKQLDEIDAFEPTNSVTTSTNRESLSKLVNNKRLISKVENAERMLLYRMLHDHNIWIQIMGIDGFNFVHEKYQMLFLLAQGYFAEHDEFNISEFTDFIKEDNLQKLMIDIEVSNVLGTSSVKEIDDYVNIIMNQAPVDIKLKSKKDEFKEATRLGDIDRQTQLAIEIIKLKKKQQLIDKD</sequence>
<dbReference type="InterPro" id="IPR006171">
    <property type="entry name" value="TOPRIM_dom"/>
</dbReference>
<evidence type="ECO:0000313" key="16">
    <source>
        <dbReference type="Proteomes" id="UP001522905"/>
    </source>
</evidence>
<keyword evidence="7" id="KW-0863">Zinc-finger</keyword>
<evidence type="ECO:0000256" key="11">
    <source>
        <dbReference type="ARBA" id="ARBA00023163"/>
    </source>
</evidence>
<keyword evidence="3 12" id="KW-0808">Transferase</keyword>
<dbReference type="PANTHER" id="PTHR30313">
    <property type="entry name" value="DNA PRIMASE"/>
    <property type="match status" value="1"/>
</dbReference>
<comment type="catalytic activity">
    <reaction evidence="12">
        <text>ssDNA + n NTP = ssDNA/pppN(pN)n-1 hybrid + (n-1) diphosphate.</text>
        <dbReference type="EC" id="2.7.7.101"/>
    </reaction>
</comment>
<keyword evidence="2 12" id="KW-0639">Primosome</keyword>